<evidence type="ECO:0000313" key="2">
    <source>
        <dbReference type="EMBL" id="CAL8124821.1"/>
    </source>
</evidence>
<dbReference type="Pfam" id="PF02995">
    <property type="entry name" value="DUF229"/>
    <property type="match status" value="1"/>
</dbReference>
<proteinExistence type="predicted"/>
<dbReference type="PANTHER" id="PTHR10974:SF6">
    <property type="entry name" value="PROTEIN CBG19234"/>
    <property type="match status" value="1"/>
</dbReference>
<dbReference type="Proteomes" id="UP001642540">
    <property type="component" value="Unassembled WGS sequence"/>
</dbReference>
<keyword evidence="3" id="KW-1185">Reference proteome</keyword>
<dbReference type="InterPro" id="IPR017850">
    <property type="entry name" value="Alkaline_phosphatase_core_sf"/>
</dbReference>
<keyword evidence="1" id="KW-1133">Transmembrane helix</keyword>
<name>A0ABP1RB74_9HEXA</name>
<dbReference type="EMBL" id="CAXLJM020000068">
    <property type="protein sequence ID" value="CAL8124821.1"/>
    <property type="molecule type" value="Genomic_DNA"/>
</dbReference>
<dbReference type="SUPFAM" id="SSF53649">
    <property type="entry name" value="Alkaline phosphatase-like"/>
    <property type="match status" value="1"/>
</dbReference>
<dbReference type="PANTHER" id="PTHR10974">
    <property type="entry name" value="FI08016P-RELATED"/>
    <property type="match status" value="1"/>
</dbReference>
<dbReference type="InterPro" id="IPR004245">
    <property type="entry name" value="DUF229"/>
</dbReference>
<keyword evidence="1" id="KW-0472">Membrane</keyword>
<evidence type="ECO:0000256" key="1">
    <source>
        <dbReference type="SAM" id="Phobius"/>
    </source>
</evidence>
<reference evidence="2 3" key="1">
    <citation type="submission" date="2024-08" db="EMBL/GenBank/DDBJ databases">
        <authorList>
            <person name="Cucini C."/>
            <person name="Frati F."/>
        </authorList>
    </citation>
    <scope>NUCLEOTIDE SEQUENCE [LARGE SCALE GENOMIC DNA]</scope>
</reference>
<organism evidence="2 3">
    <name type="scientific">Orchesella dallaii</name>
    <dbReference type="NCBI Taxonomy" id="48710"/>
    <lineage>
        <taxon>Eukaryota</taxon>
        <taxon>Metazoa</taxon>
        <taxon>Ecdysozoa</taxon>
        <taxon>Arthropoda</taxon>
        <taxon>Hexapoda</taxon>
        <taxon>Collembola</taxon>
        <taxon>Entomobryomorpha</taxon>
        <taxon>Entomobryoidea</taxon>
        <taxon>Orchesellidae</taxon>
        <taxon>Orchesellinae</taxon>
        <taxon>Orchesella</taxon>
    </lineage>
</organism>
<comment type="caution">
    <text evidence="2">The sequence shown here is derived from an EMBL/GenBank/DDBJ whole genome shotgun (WGS) entry which is preliminary data.</text>
</comment>
<keyword evidence="1" id="KW-0812">Transmembrane</keyword>
<gene>
    <name evidence="2" type="ORF">ODALV1_LOCUS20776</name>
</gene>
<sequence>MTLSGHILGWRWIVRRKVYKLILRTILLLMICLSFTYLSDRGPDQYEINYHKRPSVSSTLLKENTDCAFPILDPFEPAMKRFFRLRSRRLGCSQFVTYFSEGMTSNLSVDGDHDQPVIQRSADFPKDKFTCCFEVMNFLQRPPYNYHEKEGKVCKIIREDVTPLRDTVEHVFIKCFPLIPPSPRLHDANLSRVLHLRSHPDHNEILTFIPSPKAPTPTHPEDERLNVIIFVLDSISRPNFIRQMRHSFSYLVNELHAVDLQGYASVGVGTLINSFALLLGKTYAEVRNTCWKRDNATFDHCDWIWKHFSKKGYTTLFAEDYHSVYNFYLQGFKTPPTSYYLYPFSKWLGYRVLKEDFGNKDCVRNTSTVSKLVEYAKKASSVLSSVPNFQLYWASLLNYLETDAVLVDKPLVELLQFWNQSGILNNTVVVLASDHGWKAGDIMSHSQARLENRMPFCFLLFPKRFQILNPEAYQNLLINKFRVTTHHDVHATLLHILQSNNAFNLKSHYEGTEAKSRSLFLPIPKNRNCEMLGIQESWCICGVYKPIPKESELTNQLAITAVTGINKMLEGYRKCNKYQLWNIIDAEEKVGMPGALQDISKVGRKTYRLVIQVRPKGASFQVILYKDESTGNITLDKGIFRLNTFLHHCIHDQQLYRLCTCKKSWDNLSMQRYSNGIW</sequence>
<dbReference type="CDD" id="cd16021">
    <property type="entry name" value="ALP_like"/>
    <property type="match status" value="1"/>
</dbReference>
<evidence type="ECO:0000313" key="3">
    <source>
        <dbReference type="Proteomes" id="UP001642540"/>
    </source>
</evidence>
<protein>
    <recommendedName>
        <fullName evidence="4">Iduronate 2-sulfatase</fullName>
    </recommendedName>
</protein>
<evidence type="ECO:0008006" key="4">
    <source>
        <dbReference type="Google" id="ProtNLM"/>
    </source>
</evidence>
<accession>A0ABP1RB74</accession>
<feature type="transmembrane region" description="Helical" evidence="1">
    <location>
        <begin position="21"/>
        <end position="39"/>
    </location>
</feature>
<dbReference type="Gene3D" id="3.40.720.10">
    <property type="entry name" value="Alkaline Phosphatase, subunit A"/>
    <property type="match status" value="1"/>
</dbReference>